<dbReference type="EMBL" id="PGCJ01001066">
    <property type="protein sequence ID" value="PLW10283.1"/>
    <property type="molecule type" value="Genomic_DNA"/>
</dbReference>
<dbReference type="Proteomes" id="UP000235392">
    <property type="component" value="Unassembled WGS sequence"/>
</dbReference>
<accession>A0A2N5SAJ8</accession>
<protein>
    <submittedName>
        <fullName evidence="1">Uncharacterized protein</fullName>
    </submittedName>
</protein>
<sequence length="90" mass="9245">MRNGDSERMQAFLSGIVVPAIVGGNPESDKSIPALLRLSSEHTLIHSSILEKITSIEVSIASATPSGFFPVVGTAGLSGRLASSPILKAG</sequence>
<evidence type="ECO:0000313" key="2">
    <source>
        <dbReference type="EMBL" id="PLW46012.1"/>
    </source>
</evidence>
<name>A0A2N5SAJ8_9BASI</name>
<comment type="caution">
    <text evidence="1">The sequence shown here is derived from an EMBL/GenBank/DDBJ whole genome shotgun (WGS) entry which is preliminary data.</text>
</comment>
<proteinExistence type="predicted"/>
<keyword evidence="4" id="KW-1185">Reference proteome</keyword>
<dbReference type="EMBL" id="PGCJ01000077">
    <property type="protein sequence ID" value="PLW52645.1"/>
    <property type="molecule type" value="Genomic_DNA"/>
</dbReference>
<evidence type="ECO:0000313" key="5">
    <source>
        <dbReference type="Proteomes" id="UP000235392"/>
    </source>
</evidence>
<dbReference type="EMBL" id="PGCI01000043">
    <property type="protein sequence ID" value="PLW46012.1"/>
    <property type="molecule type" value="Genomic_DNA"/>
</dbReference>
<organism evidence="1 4">
    <name type="scientific">Puccinia coronata f. sp. avenae</name>
    <dbReference type="NCBI Taxonomy" id="200324"/>
    <lineage>
        <taxon>Eukaryota</taxon>
        <taxon>Fungi</taxon>
        <taxon>Dikarya</taxon>
        <taxon>Basidiomycota</taxon>
        <taxon>Pucciniomycotina</taxon>
        <taxon>Pucciniomycetes</taxon>
        <taxon>Pucciniales</taxon>
        <taxon>Pucciniaceae</taxon>
        <taxon>Puccinia</taxon>
    </lineage>
</organism>
<reference evidence="4 5" key="1">
    <citation type="submission" date="2017-11" db="EMBL/GenBank/DDBJ databases">
        <title>De novo assembly and phasing of dikaryotic genomes from two isolates of Puccinia coronata f. sp. avenae, the causal agent of oat crown rust.</title>
        <authorList>
            <person name="Miller M.E."/>
            <person name="Zhang Y."/>
            <person name="Omidvar V."/>
            <person name="Sperschneider J."/>
            <person name="Schwessinger B."/>
            <person name="Raley C."/>
            <person name="Palmer J.M."/>
            <person name="Garnica D."/>
            <person name="Upadhyaya N."/>
            <person name="Rathjen J."/>
            <person name="Taylor J.M."/>
            <person name="Park R.F."/>
            <person name="Dodds P.N."/>
            <person name="Hirsch C.D."/>
            <person name="Kianian S.F."/>
            <person name="Figueroa M."/>
        </authorList>
    </citation>
    <scope>NUCLEOTIDE SEQUENCE [LARGE SCALE GENOMIC DNA]</scope>
    <source>
        <strain evidence="1">12NC29</strain>
        <strain evidence="2">12SD80</strain>
    </source>
</reference>
<evidence type="ECO:0000313" key="4">
    <source>
        <dbReference type="Proteomes" id="UP000235388"/>
    </source>
</evidence>
<evidence type="ECO:0000313" key="3">
    <source>
        <dbReference type="EMBL" id="PLW52645.1"/>
    </source>
</evidence>
<gene>
    <name evidence="3" type="ORF">PCANC_06311</name>
    <name evidence="1" type="ORF">PCANC_23768</name>
    <name evidence="2" type="ORF">PCASD_03457</name>
</gene>
<evidence type="ECO:0000313" key="1">
    <source>
        <dbReference type="EMBL" id="PLW10283.1"/>
    </source>
</evidence>
<dbReference type="AlphaFoldDB" id="A0A2N5SAJ8"/>
<dbReference type="Proteomes" id="UP000235388">
    <property type="component" value="Unassembled WGS sequence"/>
</dbReference>